<keyword evidence="1" id="KW-0472">Membrane</keyword>
<dbReference type="EMBL" id="BMDJ01000014">
    <property type="protein sequence ID" value="GGI29141.1"/>
    <property type="molecule type" value="Genomic_DNA"/>
</dbReference>
<sequence length="136" mass="14976">MLSLRIIWNVMMKTNTRKIELNDLLIDGLQAAGGAMGFHASKRRIGGRVAKNIGIVDQLMKFAFTRKGNSPNKLQKDIELGGLGVIAAYNLYKGIKRKRKSLLLQGAFLTVSLAIVVFGTIKKKPAGERPNALNRK</sequence>
<gene>
    <name evidence="2" type="ORF">GCM10008119_36160</name>
</gene>
<keyword evidence="3" id="KW-1185">Reference proteome</keyword>
<reference evidence="3" key="1">
    <citation type="journal article" date="2019" name="Int. J. Syst. Evol. Microbiol.">
        <title>The Global Catalogue of Microorganisms (GCM) 10K type strain sequencing project: providing services to taxonomists for standard genome sequencing and annotation.</title>
        <authorList>
            <consortium name="The Broad Institute Genomics Platform"/>
            <consortium name="The Broad Institute Genome Sequencing Center for Infectious Disease"/>
            <person name="Wu L."/>
            <person name="Ma J."/>
        </authorList>
    </citation>
    <scope>NUCLEOTIDE SEQUENCE [LARGE SCALE GENOMIC DNA]</scope>
    <source>
        <strain evidence="3">CCM 8939</strain>
    </source>
</reference>
<accession>A0ABQ2BP54</accession>
<evidence type="ECO:0000313" key="2">
    <source>
        <dbReference type="EMBL" id="GGI29141.1"/>
    </source>
</evidence>
<proteinExistence type="predicted"/>
<protein>
    <submittedName>
        <fullName evidence="2">Uncharacterized protein</fullName>
    </submittedName>
</protein>
<organism evidence="2 3">
    <name type="scientific">Pedobacter mendelii</name>
    <dbReference type="NCBI Taxonomy" id="1908240"/>
    <lineage>
        <taxon>Bacteria</taxon>
        <taxon>Pseudomonadati</taxon>
        <taxon>Bacteroidota</taxon>
        <taxon>Sphingobacteriia</taxon>
        <taxon>Sphingobacteriales</taxon>
        <taxon>Sphingobacteriaceae</taxon>
        <taxon>Pedobacter</taxon>
    </lineage>
</organism>
<dbReference type="Proteomes" id="UP000645390">
    <property type="component" value="Unassembled WGS sequence"/>
</dbReference>
<comment type="caution">
    <text evidence="2">The sequence shown here is derived from an EMBL/GenBank/DDBJ whole genome shotgun (WGS) entry which is preliminary data.</text>
</comment>
<evidence type="ECO:0000313" key="3">
    <source>
        <dbReference type="Proteomes" id="UP000645390"/>
    </source>
</evidence>
<keyword evidence="1" id="KW-0812">Transmembrane</keyword>
<keyword evidence="1" id="KW-1133">Transmembrane helix</keyword>
<feature type="transmembrane region" description="Helical" evidence="1">
    <location>
        <begin position="102"/>
        <end position="121"/>
    </location>
</feature>
<evidence type="ECO:0000256" key="1">
    <source>
        <dbReference type="SAM" id="Phobius"/>
    </source>
</evidence>
<name>A0ABQ2BP54_9SPHI</name>